<dbReference type="PRINTS" id="PR02088">
    <property type="entry name" value="HAUSAUGMINL2"/>
</dbReference>
<dbReference type="AlphaFoldDB" id="A0A3Q2CSK9"/>
<dbReference type="GO" id="GO:0007098">
    <property type="term" value="P:centrosome cycle"/>
    <property type="evidence" value="ECO:0007669"/>
    <property type="project" value="InterPro"/>
</dbReference>
<dbReference type="Ensembl" id="ENSCVAT00000001378.1">
    <property type="protein sequence ID" value="ENSCVAP00000008578.1"/>
    <property type="gene ID" value="ENSCVAG00000010402.1"/>
</dbReference>
<accession>A0A3Q2CSK9</accession>
<dbReference type="PANTHER" id="PTHR16039">
    <property type="entry name" value="HAUS AUGMIN-LIKE COMPLEX SUBUNIT 2"/>
    <property type="match status" value="1"/>
</dbReference>
<organism evidence="1 2">
    <name type="scientific">Cyprinodon variegatus</name>
    <name type="common">Sheepshead minnow</name>
    <dbReference type="NCBI Taxonomy" id="28743"/>
    <lineage>
        <taxon>Eukaryota</taxon>
        <taxon>Metazoa</taxon>
        <taxon>Chordata</taxon>
        <taxon>Craniata</taxon>
        <taxon>Vertebrata</taxon>
        <taxon>Euteleostomi</taxon>
        <taxon>Actinopterygii</taxon>
        <taxon>Neopterygii</taxon>
        <taxon>Teleostei</taxon>
        <taxon>Neoteleostei</taxon>
        <taxon>Acanthomorphata</taxon>
        <taxon>Ovalentaria</taxon>
        <taxon>Atherinomorphae</taxon>
        <taxon>Cyprinodontiformes</taxon>
        <taxon>Cyprinodontidae</taxon>
        <taxon>Cyprinodon</taxon>
    </lineage>
</organism>
<dbReference type="OMA" id="HQWDLSP"/>
<dbReference type="GO" id="GO:0007020">
    <property type="term" value="P:microtubule nucleation"/>
    <property type="evidence" value="ECO:0007669"/>
    <property type="project" value="TreeGrafter"/>
</dbReference>
<proteinExistence type="predicted"/>
<dbReference type="GeneTree" id="ENSGT00390000004927"/>
<name>A0A3Q2CSK9_CYPVA</name>
<reference evidence="1" key="1">
    <citation type="submission" date="2025-08" db="UniProtKB">
        <authorList>
            <consortium name="Ensembl"/>
        </authorList>
    </citation>
    <scope>IDENTIFICATION</scope>
</reference>
<evidence type="ECO:0000313" key="1">
    <source>
        <dbReference type="Ensembl" id="ENSCVAP00000008578.1"/>
    </source>
</evidence>
<dbReference type="GO" id="GO:0070652">
    <property type="term" value="C:HAUS complex"/>
    <property type="evidence" value="ECO:0007669"/>
    <property type="project" value="InterPro"/>
</dbReference>
<reference evidence="1" key="2">
    <citation type="submission" date="2025-09" db="UniProtKB">
        <authorList>
            <consortium name="Ensembl"/>
        </authorList>
    </citation>
    <scope>IDENTIFICATION</scope>
</reference>
<keyword evidence="2" id="KW-1185">Reference proteome</keyword>
<dbReference type="InterPro" id="IPR028346">
    <property type="entry name" value="HAUS2"/>
</dbReference>
<dbReference type="Pfam" id="PF15003">
    <property type="entry name" value="HAUS2"/>
    <property type="match status" value="1"/>
</dbReference>
<sequence length="266" mass="29640">MGFFPSHPQTSRGRCCVSLREKRRVGGKTCLFGSKQSCSLNRALVNNETGGLKDIWEMHRWDLSPFSVTPAASLLSRCVSIGAVSQGELDQAFSDPDPVVSWRLREAELQFRKQKQLEEVQLQLKLLKVEEQSADVTQGFHLGDKTEELQLLGNHLLDVLKDQKVLVQRLMRPLARTGLPVPAHMQRFVVDSVKMMIDFIERLEEKLSSAHCLNATSDRLALLESSLALLLTLAAESETLFCKIQQWRSVSISSSSEPPSSGPSAP</sequence>
<dbReference type="Proteomes" id="UP000265020">
    <property type="component" value="Unassembled WGS sequence"/>
</dbReference>
<protein>
    <submittedName>
        <fullName evidence="1">HAUS augmin like complex subunit 2</fullName>
    </submittedName>
</protein>
<dbReference type="GO" id="GO:0005813">
    <property type="term" value="C:centrosome"/>
    <property type="evidence" value="ECO:0007669"/>
    <property type="project" value="TreeGrafter"/>
</dbReference>
<dbReference type="InterPro" id="IPR026242">
    <property type="entry name" value="HAUS2_metazoa"/>
</dbReference>
<dbReference type="STRING" id="28743.ENSCVAP00000008578"/>
<dbReference type="PANTHER" id="PTHR16039:SF1">
    <property type="entry name" value="HAUS AUGMIN-LIKE COMPLEX SUBUNIT 2"/>
    <property type="match status" value="1"/>
</dbReference>
<dbReference type="GO" id="GO:1990498">
    <property type="term" value="C:mitotic spindle microtubule"/>
    <property type="evidence" value="ECO:0007669"/>
    <property type="project" value="TreeGrafter"/>
</dbReference>
<dbReference type="GO" id="GO:0051225">
    <property type="term" value="P:spindle assembly"/>
    <property type="evidence" value="ECO:0007669"/>
    <property type="project" value="InterPro"/>
</dbReference>
<evidence type="ECO:0000313" key="2">
    <source>
        <dbReference type="Proteomes" id="UP000265020"/>
    </source>
</evidence>